<organism evidence="2 3">
    <name type="scientific">Tanacetum coccineum</name>
    <dbReference type="NCBI Taxonomy" id="301880"/>
    <lineage>
        <taxon>Eukaryota</taxon>
        <taxon>Viridiplantae</taxon>
        <taxon>Streptophyta</taxon>
        <taxon>Embryophyta</taxon>
        <taxon>Tracheophyta</taxon>
        <taxon>Spermatophyta</taxon>
        <taxon>Magnoliopsida</taxon>
        <taxon>eudicotyledons</taxon>
        <taxon>Gunneridae</taxon>
        <taxon>Pentapetalae</taxon>
        <taxon>asterids</taxon>
        <taxon>campanulids</taxon>
        <taxon>Asterales</taxon>
        <taxon>Asteraceae</taxon>
        <taxon>Asteroideae</taxon>
        <taxon>Anthemideae</taxon>
        <taxon>Anthemidinae</taxon>
        <taxon>Tanacetum</taxon>
    </lineage>
</organism>
<name>A0ABQ5FVD6_9ASTR</name>
<dbReference type="EMBL" id="BQNB010017762">
    <property type="protein sequence ID" value="GJT66949.1"/>
    <property type="molecule type" value="Genomic_DNA"/>
</dbReference>
<comment type="caution">
    <text evidence="2">The sequence shown here is derived from an EMBL/GenBank/DDBJ whole genome shotgun (WGS) entry which is preliminary data.</text>
</comment>
<evidence type="ECO:0000313" key="3">
    <source>
        <dbReference type="Proteomes" id="UP001151760"/>
    </source>
</evidence>
<protein>
    <submittedName>
        <fullName evidence="2">Uncharacterized protein</fullName>
    </submittedName>
</protein>
<evidence type="ECO:0000313" key="2">
    <source>
        <dbReference type="EMBL" id="GJT66949.1"/>
    </source>
</evidence>
<sequence length="107" mass="11545">MKPWGEGGLKDKSKDLSSSLCQPTAENGGRVHLTCQLLDTWALGYKGLGPLQDPTAATISSITITNGDGMPRMRTFRETVSPESSSTNGRSSLKSLCDGWRNMVLSR</sequence>
<proteinExistence type="predicted"/>
<feature type="region of interest" description="Disordered" evidence="1">
    <location>
        <begin position="1"/>
        <end position="26"/>
    </location>
</feature>
<evidence type="ECO:0000256" key="1">
    <source>
        <dbReference type="SAM" id="MobiDB-lite"/>
    </source>
</evidence>
<reference evidence="2" key="1">
    <citation type="journal article" date="2022" name="Int. J. Mol. Sci.">
        <title>Draft Genome of Tanacetum Coccineum: Genomic Comparison of Closely Related Tanacetum-Family Plants.</title>
        <authorList>
            <person name="Yamashiro T."/>
            <person name="Shiraishi A."/>
            <person name="Nakayama K."/>
            <person name="Satake H."/>
        </authorList>
    </citation>
    <scope>NUCLEOTIDE SEQUENCE</scope>
</reference>
<keyword evidence="3" id="KW-1185">Reference proteome</keyword>
<dbReference type="Proteomes" id="UP001151760">
    <property type="component" value="Unassembled WGS sequence"/>
</dbReference>
<reference evidence="2" key="2">
    <citation type="submission" date="2022-01" db="EMBL/GenBank/DDBJ databases">
        <authorList>
            <person name="Yamashiro T."/>
            <person name="Shiraishi A."/>
            <person name="Satake H."/>
            <person name="Nakayama K."/>
        </authorList>
    </citation>
    <scope>NUCLEOTIDE SEQUENCE</scope>
</reference>
<gene>
    <name evidence="2" type="ORF">Tco_1018429</name>
</gene>
<accession>A0ABQ5FVD6</accession>